<organism evidence="2 3">
    <name type="scientific">Amazona aestiva</name>
    <name type="common">Blue-fronted Amazon parrot</name>
    <dbReference type="NCBI Taxonomy" id="12930"/>
    <lineage>
        <taxon>Eukaryota</taxon>
        <taxon>Metazoa</taxon>
        <taxon>Chordata</taxon>
        <taxon>Craniata</taxon>
        <taxon>Vertebrata</taxon>
        <taxon>Euteleostomi</taxon>
        <taxon>Archelosauria</taxon>
        <taxon>Archosauria</taxon>
        <taxon>Dinosauria</taxon>
        <taxon>Saurischia</taxon>
        <taxon>Theropoda</taxon>
        <taxon>Coelurosauria</taxon>
        <taxon>Aves</taxon>
        <taxon>Neognathae</taxon>
        <taxon>Neoaves</taxon>
        <taxon>Telluraves</taxon>
        <taxon>Australaves</taxon>
        <taxon>Psittaciformes</taxon>
        <taxon>Psittacidae</taxon>
        <taxon>Amazona</taxon>
    </lineage>
</organism>
<sequence>MLATELCLEWNNVLHYGLVWATEAPAWSYGHNIILVSTVDDRRTGAILEPLNRKIRRAQGWHKRRQSKENSVMSSEPQVKQKEQETS</sequence>
<dbReference type="Proteomes" id="UP000051836">
    <property type="component" value="Unassembled WGS sequence"/>
</dbReference>
<protein>
    <submittedName>
        <fullName evidence="2">Uncharacterized protein</fullName>
    </submittedName>
</protein>
<comment type="caution">
    <text evidence="2">The sequence shown here is derived from an EMBL/GenBank/DDBJ whole genome shotgun (WGS) entry which is preliminary data.</text>
</comment>
<evidence type="ECO:0000313" key="3">
    <source>
        <dbReference type="Proteomes" id="UP000051836"/>
    </source>
</evidence>
<evidence type="ECO:0000256" key="1">
    <source>
        <dbReference type="SAM" id="MobiDB-lite"/>
    </source>
</evidence>
<evidence type="ECO:0000313" key="2">
    <source>
        <dbReference type="EMBL" id="KQL60088.1"/>
    </source>
</evidence>
<dbReference type="AlphaFoldDB" id="A0A0Q3U2F3"/>
<name>A0A0Q3U2F3_AMAAE</name>
<keyword evidence="3" id="KW-1185">Reference proteome</keyword>
<gene>
    <name evidence="2" type="ORF">AAES_11693</name>
</gene>
<feature type="region of interest" description="Disordered" evidence="1">
    <location>
        <begin position="59"/>
        <end position="87"/>
    </location>
</feature>
<accession>A0A0Q3U2F3</accession>
<reference evidence="2 3" key="1">
    <citation type="submission" date="2015-10" db="EMBL/GenBank/DDBJ databases">
        <authorList>
            <person name="Gilbert D.G."/>
        </authorList>
    </citation>
    <scope>NUCLEOTIDE SEQUENCE [LARGE SCALE GENOMIC DNA]</scope>
    <source>
        <strain evidence="2">FVVF132</strain>
    </source>
</reference>
<dbReference type="EMBL" id="LMAW01000203">
    <property type="protein sequence ID" value="KQL60088.1"/>
    <property type="molecule type" value="Genomic_DNA"/>
</dbReference>
<feature type="compositionally biased region" description="Polar residues" evidence="1">
    <location>
        <begin position="69"/>
        <end position="78"/>
    </location>
</feature>
<proteinExistence type="predicted"/>